<proteinExistence type="predicted"/>
<protein>
    <recommendedName>
        <fullName evidence="3">Pilus assembly protein PilO</fullName>
    </recommendedName>
</protein>
<dbReference type="Proteomes" id="UP000178089">
    <property type="component" value="Unassembled WGS sequence"/>
</dbReference>
<dbReference type="EMBL" id="MHRT01000010">
    <property type="protein sequence ID" value="OHA28728.1"/>
    <property type="molecule type" value="Genomic_DNA"/>
</dbReference>
<dbReference type="STRING" id="1802315.A3F51_03075"/>
<evidence type="ECO:0000313" key="1">
    <source>
        <dbReference type="EMBL" id="OHA28728.1"/>
    </source>
</evidence>
<gene>
    <name evidence="1" type="ORF">A3F51_03075</name>
</gene>
<reference evidence="1 2" key="1">
    <citation type="journal article" date="2016" name="Nat. Commun.">
        <title>Thousands of microbial genomes shed light on interconnected biogeochemical processes in an aquifer system.</title>
        <authorList>
            <person name="Anantharaman K."/>
            <person name="Brown C.T."/>
            <person name="Hug L.A."/>
            <person name="Sharon I."/>
            <person name="Castelle C.J."/>
            <person name="Probst A.J."/>
            <person name="Thomas B.C."/>
            <person name="Singh A."/>
            <person name="Wilkins M.J."/>
            <person name="Karaoz U."/>
            <person name="Brodie E.L."/>
            <person name="Williams K.H."/>
            <person name="Hubbard S.S."/>
            <person name="Banfield J.F."/>
        </authorList>
    </citation>
    <scope>NUCLEOTIDE SEQUENCE [LARGE SCALE GENOMIC DNA]</scope>
</reference>
<accession>A0A1G2MY19</accession>
<sequence length="196" mass="21570">MNNNITAIILVALAIGTYLTFTRAKLAEVNEVRVVNTQYLSAIDSADRLIKVRDAVLKDYNALSSEDRDRLDKMLPNTVDNIRLIIDLNSVALRHGFSLRDIKAAASNANQGGLPASQGFGSEIGDAGASIPTPTLDTVNISFSVMAPYQQFINLLRDLEANLRIMDVTHLSVSAGTNPNLYDFSVELQTYWLRQQ</sequence>
<evidence type="ECO:0008006" key="3">
    <source>
        <dbReference type="Google" id="ProtNLM"/>
    </source>
</evidence>
<dbReference type="AlphaFoldDB" id="A0A1G2MY19"/>
<name>A0A1G2MY19_9BACT</name>
<comment type="caution">
    <text evidence="1">The sequence shown here is derived from an EMBL/GenBank/DDBJ whole genome shotgun (WGS) entry which is preliminary data.</text>
</comment>
<organism evidence="1 2">
    <name type="scientific">Candidatus Taylorbacteria bacterium RIFCSPHIGHO2_12_FULL_45_16</name>
    <dbReference type="NCBI Taxonomy" id="1802315"/>
    <lineage>
        <taxon>Bacteria</taxon>
        <taxon>Candidatus Tayloriibacteriota</taxon>
    </lineage>
</organism>
<evidence type="ECO:0000313" key="2">
    <source>
        <dbReference type="Proteomes" id="UP000178089"/>
    </source>
</evidence>
<dbReference type="Gene3D" id="3.30.70.60">
    <property type="match status" value="1"/>
</dbReference>
<dbReference type="InterPro" id="IPR014717">
    <property type="entry name" value="Transl_elong_EF1B/ribsomal_bS6"/>
</dbReference>